<proteinExistence type="predicted"/>
<keyword evidence="1" id="KW-0378">Hydrolase</keyword>
<dbReference type="GO" id="GO:0016798">
    <property type="term" value="F:hydrolase activity, acting on glycosyl bonds"/>
    <property type="evidence" value="ECO:0007669"/>
    <property type="project" value="InterPro"/>
</dbReference>
<accession>A0A9W8YHF6</accession>
<reference evidence="3" key="1">
    <citation type="submission" date="2022-10" db="EMBL/GenBank/DDBJ databases">
        <title>Tapping the CABI collections for fungal endophytes: first genome assemblies for Collariella, Neodidymelliopsis, Ascochyta clinopodiicola, Didymella pomorum, Didymosphaeria variabile, Neocosmospora piperis and Neocucurbitaria cava.</title>
        <authorList>
            <person name="Hill R."/>
        </authorList>
    </citation>
    <scope>NUCLEOTIDE SEQUENCE</scope>
    <source>
        <strain evidence="3">IMI 356814</strain>
    </source>
</reference>
<sequence>MYLDNQLCAQGDVLNGAEWTQLQAEDGGRTFDSDTTHTMLFIITSFIEFTGEDTVVQIGLDDIKLLSTDGCSLSSSSVASSTPEATSIPQATSTSLLSISSTSEAPLVSNTAPTPTPTSCSTVSNLLVNPGFEQGDTSGWLVTGGDVVRGAVRSNDGHESSYYFAMFSQVSSSFGMGLLQNFNLDQGTVVDIFAWVRVQPTNAGIINFRFYLNDQQIGATTTLVGGEGWVKMSVEQQLIPAGRYGFSLAMDGQSRNFDFEAGMDDITIRPFSQDSAGSECGASASGLLPSFTPVSSSDISASTSTLSTATITTPNQAIDTL</sequence>
<dbReference type="InterPro" id="IPR003305">
    <property type="entry name" value="CenC_carb-bd"/>
</dbReference>
<dbReference type="Proteomes" id="UP001140560">
    <property type="component" value="Unassembled WGS sequence"/>
</dbReference>
<protein>
    <recommendedName>
        <fullName evidence="2">CBM-cenC domain-containing protein</fullName>
    </recommendedName>
</protein>
<dbReference type="OrthoDB" id="5985073at2759"/>
<dbReference type="Gene3D" id="2.60.120.260">
    <property type="entry name" value="Galactose-binding domain-like"/>
    <property type="match status" value="1"/>
</dbReference>
<gene>
    <name evidence="3" type="ORF">N0V83_002418</name>
</gene>
<feature type="domain" description="CBM-cenC" evidence="2">
    <location>
        <begin position="124"/>
        <end position="215"/>
    </location>
</feature>
<evidence type="ECO:0000259" key="2">
    <source>
        <dbReference type="Pfam" id="PF02018"/>
    </source>
</evidence>
<dbReference type="AlphaFoldDB" id="A0A9W8YHF6"/>
<evidence type="ECO:0000313" key="3">
    <source>
        <dbReference type="EMBL" id="KAJ4375332.1"/>
    </source>
</evidence>
<name>A0A9W8YHF6_9PLEO</name>
<dbReference type="EMBL" id="JAPEUY010000003">
    <property type="protein sequence ID" value="KAJ4375332.1"/>
    <property type="molecule type" value="Genomic_DNA"/>
</dbReference>
<keyword evidence="4" id="KW-1185">Reference proteome</keyword>
<dbReference type="Pfam" id="PF02018">
    <property type="entry name" value="CBM_4_9"/>
    <property type="match status" value="1"/>
</dbReference>
<evidence type="ECO:0000313" key="4">
    <source>
        <dbReference type="Proteomes" id="UP001140560"/>
    </source>
</evidence>
<dbReference type="SUPFAM" id="SSF49785">
    <property type="entry name" value="Galactose-binding domain-like"/>
    <property type="match status" value="1"/>
</dbReference>
<organism evidence="3 4">
    <name type="scientific">Neocucurbitaria cava</name>
    <dbReference type="NCBI Taxonomy" id="798079"/>
    <lineage>
        <taxon>Eukaryota</taxon>
        <taxon>Fungi</taxon>
        <taxon>Dikarya</taxon>
        <taxon>Ascomycota</taxon>
        <taxon>Pezizomycotina</taxon>
        <taxon>Dothideomycetes</taxon>
        <taxon>Pleosporomycetidae</taxon>
        <taxon>Pleosporales</taxon>
        <taxon>Pleosporineae</taxon>
        <taxon>Cucurbitariaceae</taxon>
        <taxon>Neocucurbitaria</taxon>
    </lineage>
</organism>
<dbReference type="InterPro" id="IPR008979">
    <property type="entry name" value="Galactose-bd-like_sf"/>
</dbReference>
<evidence type="ECO:0000256" key="1">
    <source>
        <dbReference type="ARBA" id="ARBA00022801"/>
    </source>
</evidence>
<comment type="caution">
    <text evidence="3">The sequence shown here is derived from an EMBL/GenBank/DDBJ whole genome shotgun (WGS) entry which is preliminary data.</text>
</comment>